<dbReference type="EMBL" id="LSRX01000747">
    <property type="protein sequence ID" value="OLP89740.1"/>
    <property type="molecule type" value="Genomic_DNA"/>
</dbReference>
<dbReference type="AlphaFoldDB" id="A0A1Q9D3I9"/>
<proteinExistence type="predicted"/>
<evidence type="ECO:0000313" key="2">
    <source>
        <dbReference type="Proteomes" id="UP000186817"/>
    </source>
</evidence>
<dbReference type="OrthoDB" id="445982at2759"/>
<dbReference type="Gene3D" id="3.40.50.1000">
    <property type="entry name" value="HAD superfamily/HAD-like"/>
    <property type="match status" value="1"/>
</dbReference>
<evidence type="ECO:0000313" key="1">
    <source>
        <dbReference type="EMBL" id="OLP89740.1"/>
    </source>
</evidence>
<name>A0A1Q9D3I9_SYMMI</name>
<dbReference type="InterPro" id="IPR010036">
    <property type="entry name" value="MDP_1_eu_arc"/>
</dbReference>
<reference evidence="1 2" key="1">
    <citation type="submission" date="2016-02" db="EMBL/GenBank/DDBJ databases">
        <title>Genome analysis of coral dinoflagellate symbionts highlights evolutionary adaptations to a symbiotic lifestyle.</title>
        <authorList>
            <person name="Aranda M."/>
            <person name="Li Y."/>
            <person name="Liew Y.J."/>
            <person name="Baumgarten S."/>
            <person name="Simakov O."/>
            <person name="Wilson M."/>
            <person name="Piel J."/>
            <person name="Ashoor H."/>
            <person name="Bougouffa S."/>
            <person name="Bajic V.B."/>
            <person name="Ryu T."/>
            <person name="Ravasi T."/>
            <person name="Bayer T."/>
            <person name="Micklem G."/>
            <person name="Kim H."/>
            <person name="Bhak J."/>
            <person name="Lajeunesse T.C."/>
            <person name="Voolstra C.R."/>
        </authorList>
    </citation>
    <scope>NUCLEOTIDE SEQUENCE [LARGE SCALE GENOMIC DNA]</scope>
    <source>
        <strain evidence="1 2">CCMP2467</strain>
    </source>
</reference>
<protein>
    <recommendedName>
        <fullName evidence="3">Magnesium-dependent phosphatase 1</fullName>
    </recommendedName>
</protein>
<dbReference type="GO" id="GO:0016791">
    <property type="term" value="F:phosphatase activity"/>
    <property type="evidence" value="ECO:0007669"/>
    <property type="project" value="InterPro"/>
</dbReference>
<dbReference type="Proteomes" id="UP000186817">
    <property type="component" value="Unassembled WGS sequence"/>
</dbReference>
<keyword evidence="2" id="KW-1185">Reference proteome</keyword>
<evidence type="ECO:0008006" key="3">
    <source>
        <dbReference type="Google" id="ProtNLM"/>
    </source>
</evidence>
<gene>
    <name evidence="1" type="ORF">AK812_SmicGene28774</name>
</gene>
<organism evidence="1 2">
    <name type="scientific">Symbiodinium microadriaticum</name>
    <name type="common">Dinoflagellate</name>
    <name type="synonym">Zooxanthella microadriatica</name>
    <dbReference type="NCBI Taxonomy" id="2951"/>
    <lineage>
        <taxon>Eukaryota</taxon>
        <taxon>Sar</taxon>
        <taxon>Alveolata</taxon>
        <taxon>Dinophyceae</taxon>
        <taxon>Suessiales</taxon>
        <taxon>Symbiodiniaceae</taxon>
        <taxon>Symbiodinium</taxon>
    </lineage>
</organism>
<dbReference type="Pfam" id="PF12689">
    <property type="entry name" value="Acid_PPase"/>
    <property type="match status" value="1"/>
</dbReference>
<accession>A0A1Q9D3I9</accession>
<dbReference type="InterPro" id="IPR036412">
    <property type="entry name" value="HAD-like_sf"/>
</dbReference>
<dbReference type="SUPFAM" id="SSF56784">
    <property type="entry name" value="HAD-like"/>
    <property type="match status" value="1"/>
</dbReference>
<sequence>MWGTFKDAPLEQIPVVEESFSNLALFRWLVRAIRKRSGEVAIATFGRKDVAGKAMQFALGEDHGIFITTPADYPDPCQAEVKAGDGAADRAEVVSCPEGSAWLGNKNRQLAALAARFGVSAKDMMLLDDDLNNIQEAAKAGVTAQHCPTGLNKVAIRKAAETLGLAATPPNSD</sequence>
<dbReference type="InterPro" id="IPR023214">
    <property type="entry name" value="HAD_sf"/>
</dbReference>
<comment type="caution">
    <text evidence="1">The sequence shown here is derived from an EMBL/GenBank/DDBJ whole genome shotgun (WGS) entry which is preliminary data.</text>
</comment>